<name>A0A9P5BVI0_9PLEO</name>
<proteinExistence type="predicted"/>
<evidence type="ECO:0000313" key="1">
    <source>
        <dbReference type="EMBL" id="KAF3032051.1"/>
    </source>
</evidence>
<organism evidence="1 2">
    <name type="scientific">Didymella heteroderae</name>
    <dbReference type="NCBI Taxonomy" id="1769908"/>
    <lineage>
        <taxon>Eukaryota</taxon>
        <taxon>Fungi</taxon>
        <taxon>Dikarya</taxon>
        <taxon>Ascomycota</taxon>
        <taxon>Pezizomycotina</taxon>
        <taxon>Dothideomycetes</taxon>
        <taxon>Pleosporomycetidae</taxon>
        <taxon>Pleosporales</taxon>
        <taxon>Pleosporineae</taxon>
        <taxon>Didymellaceae</taxon>
        <taxon>Didymella</taxon>
    </lineage>
</organism>
<dbReference type="OrthoDB" id="3792603at2759"/>
<gene>
    <name evidence="1" type="ORF">E8E12_001089</name>
</gene>
<evidence type="ECO:0000313" key="2">
    <source>
        <dbReference type="Proteomes" id="UP000758155"/>
    </source>
</evidence>
<dbReference type="EMBL" id="SWKV01000112">
    <property type="protein sequence ID" value="KAF3032051.1"/>
    <property type="molecule type" value="Genomic_DNA"/>
</dbReference>
<reference evidence="1" key="1">
    <citation type="submission" date="2019-04" db="EMBL/GenBank/DDBJ databases">
        <title>Sequencing of skin fungus with MAO and IRED activity.</title>
        <authorList>
            <person name="Marsaioli A.J."/>
            <person name="Bonatto J.M.C."/>
            <person name="Reis Junior O."/>
        </authorList>
    </citation>
    <scope>NUCLEOTIDE SEQUENCE</scope>
    <source>
        <strain evidence="1">28M1</strain>
    </source>
</reference>
<dbReference type="Proteomes" id="UP000758155">
    <property type="component" value="Unassembled WGS sequence"/>
</dbReference>
<dbReference type="AlphaFoldDB" id="A0A9P5BVI0"/>
<protein>
    <submittedName>
        <fullName evidence="1">Uncharacterized protein</fullName>
    </submittedName>
</protein>
<sequence length="208" mass="24147">MLLETRAVRLQTSTVECHLGNAEEEDLIANECIWQPSYVIMFRDYARDSEARLIGHVEFLAGRSGALTEAYELRNTAKYGSLRCVFGDLVQWMLMNNHRYSFLVSSDEIMYLRMDINQVVEKGKILFCEHRLHYSHPMKITDAVDTEKGTITVRMGLLYLFWLIIRDDKGCKLPEEMGNCLNYAVFMDDGEDLRTRKPYVPDSIKKKS</sequence>
<accession>A0A9P5BVI0</accession>
<comment type="caution">
    <text evidence="1">The sequence shown here is derived from an EMBL/GenBank/DDBJ whole genome shotgun (WGS) entry which is preliminary data.</text>
</comment>
<keyword evidence="2" id="KW-1185">Reference proteome</keyword>